<dbReference type="SUPFAM" id="SSF47384">
    <property type="entry name" value="Homodimeric domain of signal transducing histidine kinase"/>
    <property type="match status" value="1"/>
</dbReference>
<dbReference type="AlphaFoldDB" id="A0A8I0EWL6"/>
<keyword evidence="5" id="KW-0808">Transferase</keyword>
<keyword evidence="6 11" id="KW-0812">Transmembrane</keyword>
<dbReference type="SMART" id="SM00387">
    <property type="entry name" value="HATPase_c"/>
    <property type="match status" value="1"/>
</dbReference>
<proteinExistence type="predicted"/>
<organism evidence="14 15">
    <name type="scientific">Aeromicrobium senzhongii</name>
    <dbReference type="NCBI Taxonomy" id="2663859"/>
    <lineage>
        <taxon>Bacteria</taxon>
        <taxon>Bacillati</taxon>
        <taxon>Actinomycetota</taxon>
        <taxon>Actinomycetes</taxon>
        <taxon>Propionibacteriales</taxon>
        <taxon>Nocardioidaceae</taxon>
        <taxon>Aeromicrobium</taxon>
    </lineage>
</organism>
<dbReference type="FunFam" id="3.30.565.10:FF:000006">
    <property type="entry name" value="Sensor histidine kinase WalK"/>
    <property type="match status" value="1"/>
</dbReference>
<keyword evidence="10 11" id="KW-0472">Membrane</keyword>
<sequence>MTVLEKIHARAHTLFEPITTRLSLAGRVALLTTAAVAAVLTIISISVFVLVRQEIIGALDDSMLKRANQAVEAGYTPRNLTVNEANLLAIAGIQLLTIRSGGGEFLVHSADAFPYDNREREVALGLVDHSARTAHVDGVTYRVVAVQAGPGQAFVLAQSMESTRRALERLRVVLTLSTLSGMILAGVAGWAVAGNGLRPVRRLTAATERVAATRDLTPIDVGGKEDELARLTRSFNAMLLALDDTQRRERQLIADAGHELRTPLTSLRTNVDLLRQASGQSDRRLDPAAHRELLDDIGAQLDELTTLVSDLTELARDEPLHRDPEPLDLAEVVQRAVDRVQLRASTVTFDVLLDSSWILGDSRLLERAVTNLLDNAVKWSPPGGTVRVRLSRGTVTVADEGPGIAPEDLPHVFDRFYRSTEARTLPGSGLGLAIVKRAADRHGGSVDVDSEFGHGATFTFRVPLDEE</sequence>
<gene>
    <name evidence="14" type="ORF">IBG24_14850</name>
</gene>
<feature type="domain" description="Histidine kinase" evidence="12">
    <location>
        <begin position="255"/>
        <end position="466"/>
    </location>
</feature>
<dbReference type="InterPro" id="IPR036097">
    <property type="entry name" value="HisK_dim/P_sf"/>
</dbReference>
<evidence type="ECO:0000256" key="1">
    <source>
        <dbReference type="ARBA" id="ARBA00000085"/>
    </source>
</evidence>
<reference evidence="15" key="1">
    <citation type="submission" date="2022-11" db="EMBL/GenBank/DDBJ databases">
        <title>Novel species in genus Aeromicrobium.</title>
        <authorList>
            <person name="Zhang G."/>
        </authorList>
    </citation>
    <scope>NUCLEOTIDE SEQUENCE [LARGE SCALE GENOMIC DNA]</scope>
    <source>
        <strain evidence="15">zg-636</strain>
    </source>
</reference>
<dbReference type="Pfam" id="PF00512">
    <property type="entry name" value="HisKA"/>
    <property type="match status" value="1"/>
</dbReference>
<dbReference type="Pfam" id="PF02518">
    <property type="entry name" value="HATPase_c"/>
    <property type="match status" value="1"/>
</dbReference>
<dbReference type="InterPro" id="IPR003661">
    <property type="entry name" value="HisK_dim/P_dom"/>
</dbReference>
<dbReference type="SUPFAM" id="SSF158472">
    <property type="entry name" value="HAMP domain-like"/>
    <property type="match status" value="1"/>
</dbReference>
<evidence type="ECO:0000313" key="14">
    <source>
        <dbReference type="EMBL" id="MBC9227594.1"/>
    </source>
</evidence>
<dbReference type="Gene3D" id="6.10.340.10">
    <property type="match status" value="1"/>
</dbReference>
<dbReference type="InterPro" id="IPR004358">
    <property type="entry name" value="Sig_transdc_His_kin-like_C"/>
</dbReference>
<feature type="transmembrane region" description="Helical" evidence="11">
    <location>
        <begin position="28"/>
        <end position="51"/>
    </location>
</feature>
<dbReference type="GO" id="GO:0000155">
    <property type="term" value="F:phosphorelay sensor kinase activity"/>
    <property type="evidence" value="ECO:0007669"/>
    <property type="project" value="InterPro"/>
</dbReference>
<comment type="caution">
    <text evidence="14">The sequence shown here is derived from an EMBL/GenBank/DDBJ whole genome shotgun (WGS) entry which is preliminary data.</text>
</comment>
<dbReference type="PROSITE" id="PS50109">
    <property type="entry name" value="HIS_KIN"/>
    <property type="match status" value="1"/>
</dbReference>
<keyword evidence="4" id="KW-0597">Phosphoprotein</keyword>
<dbReference type="CDD" id="cd00075">
    <property type="entry name" value="HATPase"/>
    <property type="match status" value="1"/>
</dbReference>
<protein>
    <recommendedName>
        <fullName evidence="3">histidine kinase</fullName>
        <ecNumber evidence="3">2.7.13.3</ecNumber>
    </recommendedName>
</protein>
<dbReference type="SMART" id="SM00304">
    <property type="entry name" value="HAMP"/>
    <property type="match status" value="1"/>
</dbReference>
<evidence type="ECO:0000256" key="9">
    <source>
        <dbReference type="ARBA" id="ARBA00023012"/>
    </source>
</evidence>
<dbReference type="InterPro" id="IPR050428">
    <property type="entry name" value="TCS_sensor_his_kinase"/>
</dbReference>
<evidence type="ECO:0000256" key="3">
    <source>
        <dbReference type="ARBA" id="ARBA00012438"/>
    </source>
</evidence>
<dbReference type="PRINTS" id="PR00344">
    <property type="entry name" value="BCTRLSENSOR"/>
</dbReference>
<name>A0A8I0EWL6_9ACTN</name>
<keyword evidence="7 14" id="KW-0418">Kinase</keyword>
<feature type="domain" description="HAMP" evidence="13">
    <location>
        <begin position="194"/>
        <end position="247"/>
    </location>
</feature>
<evidence type="ECO:0000313" key="15">
    <source>
        <dbReference type="Proteomes" id="UP000620591"/>
    </source>
</evidence>
<keyword evidence="8 11" id="KW-1133">Transmembrane helix</keyword>
<evidence type="ECO:0000256" key="6">
    <source>
        <dbReference type="ARBA" id="ARBA00022692"/>
    </source>
</evidence>
<evidence type="ECO:0000256" key="10">
    <source>
        <dbReference type="ARBA" id="ARBA00023136"/>
    </source>
</evidence>
<dbReference type="EMBL" id="JACTVM010000005">
    <property type="protein sequence ID" value="MBC9227594.1"/>
    <property type="molecule type" value="Genomic_DNA"/>
</dbReference>
<dbReference type="GO" id="GO:0005886">
    <property type="term" value="C:plasma membrane"/>
    <property type="evidence" value="ECO:0007669"/>
    <property type="project" value="UniProtKB-SubCell"/>
</dbReference>
<evidence type="ECO:0000256" key="7">
    <source>
        <dbReference type="ARBA" id="ARBA00022777"/>
    </source>
</evidence>
<evidence type="ECO:0000259" key="12">
    <source>
        <dbReference type="PROSITE" id="PS50109"/>
    </source>
</evidence>
<dbReference type="PROSITE" id="PS50885">
    <property type="entry name" value="HAMP"/>
    <property type="match status" value="1"/>
</dbReference>
<evidence type="ECO:0000256" key="2">
    <source>
        <dbReference type="ARBA" id="ARBA00004236"/>
    </source>
</evidence>
<dbReference type="RefSeq" id="WP_187770049.1">
    <property type="nucleotide sequence ID" value="NZ_JACTVM010000005.1"/>
</dbReference>
<dbReference type="EC" id="2.7.13.3" evidence="3"/>
<dbReference type="InterPro" id="IPR005467">
    <property type="entry name" value="His_kinase_dom"/>
</dbReference>
<evidence type="ECO:0000259" key="13">
    <source>
        <dbReference type="PROSITE" id="PS50885"/>
    </source>
</evidence>
<dbReference type="SUPFAM" id="SSF55874">
    <property type="entry name" value="ATPase domain of HSP90 chaperone/DNA topoisomerase II/histidine kinase"/>
    <property type="match status" value="1"/>
</dbReference>
<feature type="transmembrane region" description="Helical" evidence="11">
    <location>
        <begin position="172"/>
        <end position="193"/>
    </location>
</feature>
<dbReference type="Gene3D" id="1.10.287.130">
    <property type="match status" value="1"/>
</dbReference>
<comment type="subcellular location">
    <subcellularLocation>
        <location evidence="2">Cell membrane</location>
    </subcellularLocation>
</comment>
<dbReference type="CDD" id="cd00082">
    <property type="entry name" value="HisKA"/>
    <property type="match status" value="1"/>
</dbReference>
<dbReference type="InterPro" id="IPR036890">
    <property type="entry name" value="HATPase_C_sf"/>
</dbReference>
<dbReference type="Gene3D" id="3.30.565.10">
    <property type="entry name" value="Histidine kinase-like ATPase, C-terminal domain"/>
    <property type="match status" value="1"/>
</dbReference>
<dbReference type="Proteomes" id="UP000620591">
    <property type="component" value="Unassembled WGS sequence"/>
</dbReference>
<evidence type="ECO:0000256" key="5">
    <source>
        <dbReference type="ARBA" id="ARBA00022679"/>
    </source>
</evidence>
<comment type="catalytic activity">
    <reaction evidence="1">
        <text>ATP + protein L-histidine = ADP + protein N-phospho-L-histidine.</text>
        <dbReference type="EC" id="2.7.13.3"/>
    </reaction>
</comment>
<dbReference type="Pfam" id="PF00672">
    <property type="entry name" value="HAMP"/>
    <property type="match status" value="1"/>
</dbReference>
<evidence type="ECO:0000256" key="11">
    <source>
        <dbReference type="SAM" id="Phobius"/>
    </source>
</evidence>
<accession>A0A8I0EWL6</accession>
<evidence type="ECO:0000256" key="8">
    <source>
        <dbReference type="ARBA" id="ARBA00022989"/>
    </source>
</evidence>
<dbReference type="SMART" id="SM00388">
    <property type="entry name" value="HisKA"/>
    <property type="match status" value="1"/>
</dbReference>
<dbReference type="PANTHER" id="PTHR45436:SF5">
    <property type="entry name" value="SENSOR HISTIDINE KINASE TRCS"/>
    <property type="match status" value="1"/>
</dbReference>
<dbReference type="PANTHER" id="PTHR45436">
    <property type="entry name" value="SENSOR HISTIDINE KINASE YKOH"/>
    <property type="match status" value="1"/>
</dbReference>
<keyword evidence="9" id="KW-0902">Two-component regulatory system</keyword>
<dbReference type="CDD" id="cd06225">
    <property type="entry name" value="HAMP"/>
    <property type="match status" value="1"/>
</dbReference>
<evidence type="ECO:0000256" key="4">
    <source>
        <dbReference type="ARBA" id="ARBA00022553"/>
    </source>
</evidence>
<dbReference type="InterPro" id="IPR003594">
    <property type="entry name" value="HATPase_dom"/>
</dbReference>
<dbReference type="InterPro" id="IPR003660">
    <property type="entry name" value="HAMP_dom"/>
</dbReference>